<evidence type="ECO:0000256" key="1">
    <source>
        <dbReference type="SAM" id="MobiDB-lite"/>
    </source>
</evidence>
<feature type="compositionally biased region" description="Basic residues" evidence="1">
    <location>
        <begin position="148"/>
        <end position="162"/>
    </location>
</feature>
<reference evidence="2" key="1">
    <citation type="journal article" date="2023" name="Nat. Microbiol.">
        <title>Babesia duncani multi-omics identifies virulence factors and drug targets.</title>
        <authorList>
            <person name="Singh P."/>
            <person name="Lonardi S."/>
            <person name="Liang Q."/>
            <person name="Vydyam P."/>
            <person name="Khabirova E."/>
            <person name="Fang T."/>
            <person name="Gihaz S."/>
            <person name="Thekkiniath J."/>
            <person name="Munshi M."/>
            <person name="Abel S."/>
            <person name="Ciampossin L."/>
            <person name="Batugedara G."/>
            <person name="Gupta M."/>
            <person name="Lu X.M."/>
            <person name="Lenz T."/>
            <person name="Chakravarty S."/>
            <person name="Cornillot E."/>
            <person name="Hu Y."/>
            <person name="Ma W."/>
            <person name="Gonzalez L.M."/>
            <person name="Sanchez S."/>
            <person name="Estrada K."/>
            <person name="Sanchez-Flores A."/>
            <person name="Montero E."/>
            <person name="Harb O.S."/>
            <person name="Le Roch K.G."/>
            <person name="Mamoun C.B."/>
        </authorList>
    </citation>
    <scope>NUCLEOTIDE SEQUENCE</scope>
    <source>
        <strain evidence="2">WA1</strain>
    </source>
</reference>
<organism evidence="2 3">
    <name type="scientific">Babesia duncani</name>
    <dbReference type="NCBI Taxonomy" id="323732"/>
    <lineage>
        <taxon>Eukaryota</taxon>
        <taxon>Sar</taxon>
        <taxon>Alveolata</taxon>
        <taxon>Apicomplexa</taxon>
        <taxon>Aconoidasida</taxon>
        <taxon>Piroplasmida</taxon>
        <taxon>Babesiidae</taxon>
        <taxon>Babesia</taxon>
    </lineage>
</organism>
<feature type="compositionally biased region" description="Basic residues" evidence="1">
    <location>
        <begin position="85"/>
        <end position="95"/>
    </location>
</feature>
<name>A0AAD9UQU0_9APIC</name>
<dbReference type="KEGG" id="bdw:94335759"/>
<dbReference type="Proteomes" id="UP001214638">
    <property type="component" value="Unassembled WGS sequence"/>
</dbReference>
<proteinExistence type="predicted"/>
<dbReference type="RefSeq" id="XP_067805288.1">
    <property type="nucleotide sequence ID" value="XM_067946497.1"/>
</dbReference>
<evidence type="ECO:0000313" key="3">
    <source>
        <dbReference type="Proteomes" id="UP001214638"/>
    </source>
</evidence>
<feature type="compositionally biased region" description="Basic and acidic residues" evidence="1">
    <location>
        <begin position="128"/>
        <end position="140"/>
    </location>
</feature>
<evidence type="ECO:0000313" key="2">
    <source>
        <dbReference type="EMBL" id="KAK2198446.1"/>
    </source>
</evidence>
<sequence>MAKLTRIVKKVLSKDSYSTKVKENGSNNESIASKGKAQPMIDFSNLPILAKATAATTPITKKTSIKTHRKAIVKENRKQTSDKRAKLKQALKTKYSHATIETKSEPSAKLNVPLPVNDSCDDDSEPESFGKSEKSTEKQLRRVNASRGIRKRQARKEMWRRKHQFQEEAKRLVEQFQKEDKFGKALGNFTNMSKLPNVNDGGGREAPFPLPKPSWNLLQVLSGNRG</sequence>
<evidence type="ECO:0008006" key="4">
    <source>
        <dbReference type="Google" id="ProtNLM"/>
    </source>
</evidence>
<accession>A0AAD9UQU0</accession>
<feature type="region of interest" description="Disordered" evidence="1">
    <location>
        <begin position="54"/>
        <end position="162"/>
    </location>
</feature>
<keyword evidence="3" id="KW-1185">Reference proteome</keyword>
<dbReference type="GeneID" id="94335759"/>
<feature type="compositionally biased region" description="Basic and acidic residues" evidence="1">
    <location>
        <begin position="72"/>
        <end position="84"/>
    </location>
</feature>
<comment type="caution">
    <text evidence="2">The sequence shown here is derived from an EMBL/GenBank/DDBJ whole genome shotgun (WGS) entry which is preliminary data.</text>
</comment>
<feature type="compositionally biased region" description="Polar residues" evidence="1">
    <location>
        <begin position="17"/>
        <end position="31"/>
    </location>
</feature>
<feature type="region of interest" description="Disordered" evidence="1">
    <location>
        <begin position="187"/>
        <end position="213"/>
    </location>
</feature>
<gene>
    <name evidence="2" type="ORF">BdWA1_001461</name>
</gene>
<dbReference type="EMBL" id="JALLKP010000001">
    <property type="protein sequence ID" value="KAK2198446.1"/>
    <property type="molecule type" value="Genomic_DNA"/>
</dbReference>
<dbReference type="AlphaFoldDB" id="A0AAD9UQU0"/>
<protein>
    <recommendedName>
        <fullName evidence="4">Ribosome biogenesis protein SLX9</fullName>
    </recommendedName>
</protein>
<feature type="region of interest" description="Disordered" evidence="1">
    <location>
        <begin position="17"/>
        <end position="37"/>
    </location>
</feature>